<dbReference type="Proteomes" id="UP000824890">
    <property type="component" value="Unassembled WGS sequence"/>
</dbReference>
<dbReference type="Pfam" id="PF00271">
    <property type="entry name" value="Helicase_C"/>
    <property type="match status" value="1"/>
</dbReference>
<evidence type="ECO:0000313" key="5">
    <source>
        <dbReference type="Proteomes" id="UP000824890"/>
    </source>
</evidence>
<dbReference type="Gene3D" id="3.40.50.300">
    <property type="entry name" value="P-loop containing nucleotide triphosphate hydrolases"/>
    <property type="match status" value="1"/>
</dbReference>
<dbReference type="Gene3D" id="1.25.10.10">
    <property type="entry name" value="Leucine-rich Repeat Variant"/>
    <property type="match status" value="1"/>
</dbReference>
<evidence type="ECO:0000256" key="1">
    <source>
        <dbReference type="SAM" id="Coils"/>
    </source>
</evidence>
<dbReference type="SUPFAM" id="SSF52540">
    <property type="entry name" value="P-loop containing nucleoside triphosphate hydrolases"/>
    <property type="match status" value="1"/>
</dbReference>
<dbReference type="SUPFAM" id="SSF48371">
    <property type="entry name" value="ARM repeat"/>
    <property type="match status" value="1"/>
</dbReference>
<dbReference type="CDD" id="cd18787">
    <property type="entry name" value="SF2_C_DEAD"/>
    <property type="match status" value="1"/>
</dbReference>
<protein>
    <recommendedName>
        <fullName evidence="3">Helicase C-terminal domain-containing protein</fullName>
    </recommendedName>
</protein>
<reference evidence="4 5" key="1">
    <citation type="submission" date="2021-05" db="EMBL/GenBank/DDBJ databases">
        <title>Genome Assembly of Synthetic Allotetraploid Brassica napus Reveals Homoeologous Exchanges between Subgenomes.</title>
        <authorList>
            <person name="Davis J.T."/>
        </authorList>
    </citation>
    <scope>NUCLEOTIDE SEQUENCE [LARGE SCALE GENOMIC DNA]</scope>
    <source>
        <strain evidence="5">cv. Da-Ae</strain>
        <tissue evidence="4">Seedling</tissue>
    </source>
</reference>
<dbReference type="PANTHER" id="PTHR33115">
    <property type="entry name" value="ARM REPEAT SUPERFAMILY PROTEIN"/>
    <property type="match status" value="1"/>
</dbReference>
<keyword evidence="1" id="KW-0175">Coiled coil</keyword>
<name>A0ABQ7X516_BRANA</name>
<comment type="caution">
    <text evidence="4">The sequence shown here is derived from an EMBL/GenBank/DDBJ whole genome shotgun (WGS) entry which is preliminary data.</text>
</comment>
<dbReference type="PANTHER" id="PTHR33115:SF76">
    <property type="entry name" value="ARM REPEAT SUPERFAMILY PROTEIN"/>
    <property type="match status" value="1"/>
</dbReference>
<dbReference type="PROSITE" id="PS51194">
    <property type="entry name" value="HELICASE_CTER"/>
    <property type="match status" value="1"/>
</dbReference>
<dbReference type="InterPro" id="IPR016024">
    <property type="entry name" value="ARM-type_fold"/>
</dbReference>
<dbReference type="EMBL" id="JAGKQM010001905">
    <property type="protein sequence ID" value="KAH0850878.1"/>
    <property type="molecule type" value="Genomic_DNA"/>
</dbReference>
<sequence>MVEDEKEEEIYKKFGFSSIECLMLKSAINTMLAIRIQIVGFMKVVERLKTYEERIGEEGAEQQDEHGELFSAHMDTQQTQHENYDDSKGRGRGGCSNWRGRGPRRSGYYYVTTLHGGKSQEQSEINLEGFRAKKYNILVTTDTVGRGIDVLDVAHVINYDILKHMERYTHRIGRTRRAEKNFDAKLHSIGELDKTNRKAALSIFYSLALAEALMFLAEKAYWEWQVSVCSLLENVTKQCGFGVIGMVSIKRFFFDAFSKSVNGSNYDGDNVDMVSFVMELLGSSCPYEQLIGARILRKCAEDKIEKIGINLPVIERLVEMRNWKDVKEEEIRRSAAEILSKLAGMTQYSLRVAGITGAMESISSLLQNTRSLGLLILKKLSRDHDNYGKIGNIRGLLQKIIDFMHTDAILLKDENVEMVLSRFLTVKRSLQLVKMLVSMSKNTGRCLRREISEIVFTVSNLRDVLHHGVRYPKLQKLKIEILSFLALEREARERIGVTGGVMKELFNIFLKSKARRDVNERKVKIAAGEAIAMLDLESRSNCVHILKLGVLARLVDAFEVPLVRVNAARVLRNLCLYSEHECFIELRLIKAAAPMVLKSITSGDNKLQEVMLGLATQVFKFMSSEEVHDPLMDSGIKKKELAYLFVSTLKKHDKPSVKVPKIRFVVELARWMMEGDVENVVMFRDLAIKREQELLGAKDKIDTKESELIQMILAKREDEIKNKREDLAGEKEENLQDAERKALSEKKKLNRAGNIAANAVASNETQKSDTVTTPTVPDVFNSLQIKLWEYQVKKKAGQVTVGYADRSIRIRGTEKGTCKTTLGGVDTNGDYFFACCEIQRQTKDIVVGVWYSNSGSLLTCQQAGKTIVFFRKRKQSLWREWPQHATLLAAKNFPNDNPQAASDITTRRIAGGKPLGRGHLRHLCHIQIFPSFSPGCLVDECNSERELLMASHMSGTCNPTILAFIWVTSCNREVTYIYKREENLPDRTNDLSRTVPRVYRNYHSILSGRDETSHTPFLSTLIWTIEKPRCSGDQRVPEETPLFEIVVPLESHCFVVGWP</sequence>
<feature type="coiled-coil region" evidence="1">
    <location>
        <begin position="713"/>
        <end position="752"/>
    </location>
</feature>
<evidence type="ECO:0000313" key="4">
    <source>
        <dbReference type="EMBL" id="KAH0850878.1"/>
    </source>
</evidence>
<proteinExistence type="predicted"/>
<dbReference type="InterPro" id="IPR001650">
    <property type="entry name" value="Helicase_C-like"/>
</dbReference>
<dbReference type="InterPro" id="IPR011989">
    <property type="entry name" value="ARM-like"/>
</dbReference>
<organism evidence="4 5">
    <name type="scientific">Brassica napus</name>
    <name type="common">Rape</name>
    <dbReference type="NCBI Taxonomy" id="3708"/>
    <lineage>
        <taxon>Eukaryota</taxon>
        <taxon>Viridiplantae</taxon>
        <taxon>Streptophyta</taxon>
        <taxon>Embryophyta</taxon>
        <taxon>Tracheophyta</taxon>
        <taxon>Spermatophyta</taxon>
        <taxon>Magnoliopsida</taxon>
        <taxon>eudicotyledons</taxon>
        <taxon>Gunneridae</taxon>
        <taxon>Pentapetalae</taxon>
        <taxon>rosids</taxon>
        <taxon>malvids</taxon>
        <taxon>Brassicales</taxon>
        <taxon>Brassicaceae</taxon>
        <taxon>Brassiceae</taxon>
        <taxon>Brassica</taxon>
    </lineage>
</organism>
<dbReference type="SMART" id="SM00490">
    <property type="entry name" value="HELICc"/>
    <property type="match status" value="1"/>
</dbReference>
<evidence type="ECO:0000256" key="2">
    <source>
        <dbReference type="SAM" id="MobiDB-lite"/>
    </source>
</evidence>
<gene>
    <name evidence="4" type="ORF">HID58_095163</name>
</gene>
<evidence type="ECO:0000259" key="3">
    <source>
        <dbReference type="PROSITE" id="PS51194"/>
    </source>
</evidence>
<dbReference type="InterPro" id="IPR027417">
    <property type="entry name" value="P-loop_NTPase"/>
</dbReference>
<accession>A0ABQ7X516</accession>
<feature type="region of interest" description="Disordered" evidence="2">
    <location>
        <begin position="77"/>
        <end position="97"/>
    </location>
</feature>
<feature type="domain" description="Helicase C-terminal" evidence="3">
    <location>
        <begin position="47"/>
        <end position="221"/>
    </location>
</feature>
<keyword evidence="5" id="KW-1185">Reference proteome</keyword>